<reference evidence="2" key="2">
    <citation type="journal article" date="2023" name="IMA Fungus">
        <title>Comparative genomic study of the Penicillium genus elucidates a diverse pangenome and 15 lateral gene transfer events.</title>
        <authorList>
            <person name="Petersen C."/>
            <person name="Sorensen T."/>
            <person name="Nielsen M.R."/>
            <person name="Sondergaard T.E."/>
            <person name="Sorensen J.L."/>
            <person name="Fitzpatrick D.A."/>
            <person name="Frisvad J.C."/>
            <person name="Nielsen K.L."/>
        </authorList>
    </citation>
    <scope>NUCLEOTIDE SEQUENCE</scope>
    <source>
        <strain evidence="2">IBT 16125</strain>
    </source>
</reference>
<feature type="compositionally biased region" description="Low complexity" evidence="1">
    <location>
        <begin position="41"/>
        <end position="56"/>
    </location>
</feature>
<reference evidence="2" key="1">
    <citation type="submission" date="2022-12" db="EMBL/GenBank/DDBJ databases">
        <authorList>
            <person name="Petersen C."/>
        </authorList>
    </citation>
    <scope>NUCLEOTIDE SEQUENCE</scope>
    <source>
        <strain evidence="2">IBT 16125</strain>
    </source>
</reference>
<feature type="compositionally biased region" description="Low complexity" evidence="1">
    <location>
        <begin position="98"/>
        <end position="109"/>
    </location>
</feature>
<keyword evidence="3" id="KW-1185">Reference proteome</keyword>
<name>A0AAD6G8C3_9EURO</name>
<evidence type="ECO:0000313" key="2">
    <source>
        <dbReference type="EMBL" id="KAJ5462008.1"/>
    </source>
</evidence>
<gene>
    <name evidence="2" type="ORF">N7458_003560</name>
</gene>
<feature type="compositionally biased region" description="Polar residues" evidence="1">
    <location>
        <begin position="545"/>
        <end position="575"/>
    </location>
</feature>
<dbReference type="SUPFAM" id="SSF50729">
    <property type="entry name" value="PH domain-like"/>
    <property type="match status" value="1"/>
</dbReference>
<dbReference type="Gene3D" id="2.30.29.30">
    <property type="entry name" value="Pleckstrin-homology domain (PH domain)/Phosphotyrosine-binding domain (PTB)"/>
    <property type="match status" value="1"/>
</dbReference>
<feature type="compositionally biased region" description="Basic and acidic residues" evidence="1">
    <location>
        <begin position="498"/>
        <end position="523"/>
    </location>
</feature>
<feature type="compositionally biased region" description="Low complexity" evidence="1">
    <location>
        <begin position="730"/>
        <end position="744"/>
    </location>
</feature>
<dbReference type="SUPFAM" id="SSF54236">
    <property type="entry name" value="Ubiquitin-like"/>
    <property type="match status" value="1"/>
</dbReference>
<organism evidence="2 3">
    <name type="scientific">Penicillium daleae</name>
    <dbReference type="NCBI Taxonomy" id="63821"/>
    <lineage>
        <taxon>Eukaryota</taxon>
        <taxon>Fungi</taxon>
        <taxon>Dikarya</taxon>
        <taxon>Ascomycota</taxon>
        <taxon>Pezizomycotina</taxon>
        <taxon>Eurotiomycetes</taxon>
        <taxon>Eurotiomycetidae</taxon>
        <taxon>Eurotiales</taxon>
        <taxon>Aspergillaceae</taxon>
        <taxon>Penicillium</taxon>
    </lineage>
</organism>
<evidence type="ECO:0000256" key="1">
    <source>
        <dbReference type="SAM" id="MobiDB-lite"/>
    </source>
</evidence>
<dbReference type="GeneID" id="81597186"/>
<protein>
    <recommendedName>
        <fullName evidence="4">PH domain-containing protein</fullName>
    </recommendedName>
</protein>
<feature type="compositionally biased region" description="Basic and acidic residues" evidence="1">
    <location>
        <begin position="26"/>
        <end position="40"/>
    </location>
</feature>
<sequence length="803" mass="87951">MSKYTEDSSEQQVSSKSRPYYSSQDRTMERHRDDKDKTEMNAHSASAGGHGANQQNPSIARSMSRYRRNRPSAHTDASAASGTPPTPALPDHVKAQCAPALPSSAKPALGSEEGRAREKHRKNTMAQLTGDAPVRVASSRTEKEARGATSGKAHHKDQPTTTSSRPIQSGRPKVDVPPSSTDSNRKSLLQKVGLSKAKPSQDHLKETSSSASAKPNYIGIGGGGIVPGIDAPVSAVNAGERLVLVKYGDASAQLPVTPFTQVHSLLQSAAAKISRDIEPDTFIVIEFFQQIGLERPLRQYERIRDVMNSWALDTDGSLIIVPPSSMEAIAQLEAQSVPAEKPTETTVYCHYSHRPRKWDKRYVTLRPDGQVTISKKENSKDATNICHLSDFDIYSPSARSSAKEIKPPKKICLAIKSQQKSSMFLSTDNFVHFFSTNDRAVADKWYKVVQSWRSWYLVNKVGAANPVKGAEETDRKASLVQSVTRTIPQTRGISSDIPRLDRQNSEPEPTRRSVEHARKEMSVPRRKTTREHRPPPSSFPKNLAIDTNTSQYQTRTRQDWSPTEDTSDAVFTSSGLLGRMYTQRQQAMREREEREKRANQDPFSQGLVATSPVYSPTAQSSSRTNTLTQADAAAHLGRTLSLNQTQKPLVDLTPVFVEPPQHSRKGRGVTVEPGRQLIDAATGPELAPGMVNVPPATSWRRPPGEVPQQTRYRSHTMRSGRQVSPPVQYPGASSAGASPTSPNNPFVANSLLAVSSRNMSSHQGQSRGVGGHGVATGDRNATRPLLDISVDNPFVEGSLLRQL</sequence>
<dbReference type="AlphaFoldDB" id="A0AAD6G8C3"/>
<evidence type="ECO:0008006" key="4">
    <source>
        <dbReference type="Google" id="ProtNLM"/>
    </source>
</evidence>
<feature type="region of interest" description="Disordered" evidence="1">
    <location>
        <begin position="488"/>
        <end position="625"/>
    </location>
</feature>
<dbReference type="PANTHER" id="PTHR38700">
    <property type="entry name" value="YALI0E22418P"/>
    <property type="match status" value="1"/>
</dbReference>
<dbReference type="Proteomes" id="UP001213681">
    <property type="component" value="Unassembled WGS sequence"/>
</dbReference>
<dbReference type="PANTHER" id="PTHR38700:SF1">
    <property type="entry name" value="PH DOMAIN-CONTAINING PROTEIN"/>
    <property type="match status" value="1"/>
</dbReference>
<feature type="region of interest" description="Disordered" evidence="1">
    <location>
        <begin position="758"/>
        <end position="778"/>
    </location>
</feature>
<feature type="region of interest" description="Disordered" evidence="1">
    <location>
        <begin position="1"/>
        <end position="213"/>
    </location>
</feature>
<feature type="compositionally biased region" description="Basic and acidic residues" evidence="1">
    <location>
        <begin position="587"/>
        <end position="599"/>
    </location>
</feature>
<feature type="compositionally biased region" description="Polar residues" evidence="1">
    <location>
        <begin position="612"/>
        <end position="625"/>
    </location>
</feature>
<dbReference type="RefSeq" id="XP_056771050.1">
    <property type="nucleotide sequence ID" value="XM_056906943.1"/>
</dbReference>
<feature type="region of interest" description="Disordered" evidence="1">
    <location>
        <begin position="694"/>
        <end position="744"/>
    </location>
</feature>
<accession>A0AAD6G8C3</accession>
<proteinExistence type="predicted"/>
<dbReference type="EMBL" id="JAPVEA010000002">
    <property type="protein sequence ID" value="KAJ5462008.1"/>
    <property type="molecule type" value="Genomic_DNA"/>
</dbReference>
<dbReference type="InterPro" id="IPR011993">
    <property type="entry name" value="PH-like_dom_sf"/>
</dbReference>
<dbReference type="InterPro" id="IPR029071">
    <property type="entry name" value="Ubiquitin-like_domsf"/>
</dbReference>
<comment type="caution">
    <text evidence="2">The sequence shown here is derived from an EMBL/GenBank/DDBJ whole genome shotgun (WGS) entry which is preliminary data.</text>
</comment>
<feature type="compositionally biased region" description="Polar residues" evidence="1">
    <location>
        <begin position="10"/>
        <end position="25"/>
    </location>
</feature>
<dbReference type="Gene3D" id="3.10.20.90">
    <property type="entry name" value="Phosphatidylinositol 3-kinase Catalytic Subunit, Chain A, domain 1"/>
    <property type="match status" value="1"/>
</dbReference>
<evidence type="ECO:0000313" key="3">
    <source>
        <dbReference type="Proteomes" id="UP001213681"/>
    </source>
</evidence>